<dbReference type="EMBL" id="VDCQ01000060">
    <property type="protein sequence ID" value="TNJ62402.1"/>
    <property type="molecule type" value="Genomic_DNA"/>
</dbReference>
<sequence length="59" mass="6900">MQEVMWSSSLKEVVKNTCNRNKVTENYTNCDLSEAELVAVYRVTKKENVSGNTVAWWWE</sequence>
<protein>
    <submittedName>
        <fullName evidence="1">Uncharacterized protein</fullName>
    </submittedName>
</protein>
<keyword evidence="2" id="KW-1185">Reference proteome</keyword>
<organism evidence="1 2">
    <name type="scientific">Paenibacillus hemerocallicola</name>
    <dbReference type="NCBI Taxonomy" id="1172614"/>
    <lineage>
        <taxon>Bacteria</taxon>
        <taxon>Bacillati</taxon>
        <taxon>Bacillota</taxon>
        <taxon>Bacilli</taxon>
        <taxon>Bacillales</taxon>
        <taxon>Paenibacillaceae</taxon>
        <taxon>Paenibacillus</taxon>
    </lineage>
</organism>
<dbReference type="AlphaFoldDB" id="A0A5C4T013"/>
<reference evidence="1 2" key="1">
    <citation type="submission" date="2019-05" db="EMBL/GenBank/DDBJ databases">
        <title>We sequenced the genome of Paenibacillus hemerocallicola KCTC 33185 for further insight into its adaptation and study the phylogeny of Paenibacillus.</title>
        <authorList>
            <person name="Narsing Rao M.P."/>
        </authorList>
    </citation>
    <scope>NUCLEOTIDE SEQUENCE [LARGE SCALE GENOMIC DNA]</scope>
    <source>
        <strain evidence="1 2">KCTC 33185</strain>
    </source>
</reference>
<dbReference type="RefSeq" id="WP_139606145.1">
    <property type="nucleotide sequence ID" value="NZ_VDCQ01000060.1"/>
</dbReference>
<proteinExistence type="predicted"/>
<gene>
    <name evidence="1" type="ORF">FE784_31000</name>
</gene>
<dbReference type="Proteomes" id="UP000307943">
    <property type="component" value="Unassembled WGS sequence"/>
</dbReference>
<name>A0A5C4T013_9BACL</name>
<comment type="caution">
    <text evidence="1">The sequence shown here is derived from an EMBL/GenBank/DDBJ whole genome shotgun (WGS) entry which is preliminary data.</text>
</comment>
<evidence type="ECO:0000313" key="2">
    <source>
        <dbReference type="Proteomes" id="UP000307943"/>
    </source>
</evidence>
<accession>A0A5C4T013</accession>
<evidence type="ECO:0000313" key="1">
    <source>
        <dbReference type="EMBL" id="TNJ62402.1"/>
    </source>
</evidence>